<dbReference type="Pfam" id="PF00643">
    <property type="entry name" value="zf-B_box"/>
    <property type="match status" value="1"/>
</dbReference>
<gene>
    <name evidence="11" type="ORF">COLO4_07847</name>
</gene>
<dbReference type="EMBL" id="AWUE01013484">
    <property type="protein sequence ID" value="OMP06849.1"/>
    <property type="molecule type" value="Genomic_DNA"/>
</dbReference>
<comment type="subcellular location">
    <subcellularLocation>
        <location evidence="1 8">Nucleus</location>
    </subcellularLocation>
</comment>
<dbReference type="SMART" id="SM00336">
    <property type="entry name" value="BBOX"/>
    <property type="match status" value="2"/>
</dbReference>
<keyword evidence="6 8" id="KW-0539">Nucleus</keyword>
<evidence type="ECO:0000259" key="9">
    <source>
        <dbReference type="PROSITE" id="PS50119"/>
    </source>
</evidence>
<feature type="domain" description="B box-type" evidence="9">
    <location>
        <begin position="57"/>
        <end position="104"/>
    </location>
</feature>
<feature type="domain" description="B box-type" evidence="9">
    <location>
        <begin position="14"/>
        <end position="61"/>
    </location>
</feature>
<dbReference type="PROSITE" id="PS51017">
    <property type="entry name" value="CCT"/>
    <property type="match status" value="1"/>
</dbReference>
<sequence>MLKVCSGGDGYPTNWARACDTCQAAACTLFCHTHAAYLCNDCDQQIHAADSMALSHQRVWICTVCENAPAAVTCRADAASLCINCDVEIHSVNPLARRHTRVPIPPLSSLACSTSNTYQDELPGLMFDTANEIAVAPEMNEGIDEDETDSWLLLEPDNTDNQTVSGFTYGEQVDEYMDVMDTCTEYQCQEQCSDQQQLPSFNFPEDSGSDSVVPVRTFEPKKQSPRREKQLQQHQTYQQFQSIYFNTEHRGSQAAFVNNPPSSLTVPMPFIPVGILPNTTSNISSSYARFSNGTSDHLFPDPLLLMPLQFPPVNREEKVLRYKEKRKTRKFEKKIRYASRKAYAENRPRVKGRFARKTDIEIEDDQLFSKEDYGYGVVPSL</sequence>
<evidence type="ECO:0000313" key="11">
    <source>
        <dbReference type="EMBL" id="OMP06849.1"/>
    </source>
</evidence>
<comment type="caution">
    <text evidence="11">The sequence shown here is derived from an EMBL/GenBank/DDBJ whole genome shotgun (WGS) entry which is preliminary data.</text>
</comment>
<evidence type="ECO:0000256" key="7">
    <source>
        <dbReference type="PROSITE-ProRule" id="PRU00024"/>
    </source>
</evidence>
<evidence type="ECO:0000256" key="6">
    <source>
        <dbReference type="ARBA" id="ARBA00023242"/>
    </source>
</evidence>
<reference evidence="12" key="1">
    <citation type="submission" date="2013-09" db="EMBL/GenBank/DDBJ databases">
        <title>Corchorus olitorius genome sequencing.</title>
        <authorList>
            <person name="Alam M."/>
            <person name="Haque M.S."/>
            <person name="Islam M.S."/>
            <person name="Emdad E.M."/>
            <person name="Islam M.M."/>
            <person name="Ahmed B."/>
            <person name="Halim A."/>
            <person name="Hossen Q.M.M."/>
            <person name="Hossain M.Z."/>
            <person name="Ahmed R."/>
            <person name="Khan M.M."/>
            <person name="Islam R."/>
            <person name="Rashid M.M."/>
            <person name="Khan S.A."/>
            <person name="Rahman M.S."/>
            <person name="Alam M."/>
            <person name="Yahiya A.S."/>
            <person name="Khan M.S."/>
            <person name="Azam M.S."/>
            <person name="Haque T."/>
            <person name="Lashkar M.Z.H."/>
            <person name="Akhand A.I."/>
            <person name="Morshed G."/>
            <person name="Roy S."/>
            <person name="Uddin K.S."/>
            <person name="Rabeya T."/>
            <person name="Hossain A.S."/>
            <person name="Chowdhury A."/>
            <person name="Snigdha A.R."/>
            <person name="Mortoza M.S."/>
            <person name="Matin S.A."/>
            <person name="Hoque S.M.E."/>
            <person name="Islam M.K."/>
            <person name="Roy D.K."/>
            <person name="Haider R."/>
            <person name="Moosa M.M."/>
            <person name="Elias S.M."/>
            <person name="Hasan A.M."/>
            <person name="Jahan S."/>
            <person name="Shafiuddin M."/>
            <person name="Mahmood N."/>
            <person name="Shommy N.S."/>
        </authorList>
    </citation>
    <scope>NUCLEOTIDE SEQUENCE [LARGE SCALE GENOMIC DNA]</scope>
    <source>
        <strain evidence="12">cv. O-4</strain>
    </source>
</reference>
<name>A0A1R3KIG1_9ROSI</name>
<evidence type="ECO:0000256" key="2">
    <source>
        <dbReference type="ARBA" id="ARBA00010024"/>
    </source>
</evidence>
<dbReference type="Pfam" id="PF06203">
    <property type="entry name" value="CCT"/>
    <property type="match status" value="1"/>
</dbReference>
<dbReference type="InterPro" id="IPR010402">
    <property type="entry name" value="CCT_domain"/>
</dbReference>
<evidence type="ECO:0000256" key="4">
    <source>
        <dbReference type="ARBA" id="ARBA00022771"/>
    </source>
</evidence>
<evidence type="ECO:0000313" key="12">
    <source>
        <dbReference type="Proteomes" id="UP000187203"/>
    </source>
</evidence>
<dbReference type="InterPro" id="IPR000315">
    <property type="entry name" value="Znf_B-box"/>
</dbReference>
<dbReference type="GO" id="GO:2000028">
    <property type="term" value="P:regulation of photoperiodism, flowering"/>
    <property type="evidence" value="ECO:0007669"/>
    <property type="project" value="TreeGrafter"/>
</dbReference>
<dbReference type="InterPro" id="IPR045281">
    <property type="entry name" value="CONSTANS-like"/>
</dbReference>
<dbReference type="PANTHER" id="PTHR31319">
    <property type="entry name" value="ZINC FINGER PROTEIN CONSTANS-LIKE 4"/>
    <property type="match status" value="1"/>
</dbReference>
<proteinExistence type="inferred from homology"/>
<protein>
    <submittedName>
        <fullName evidence="11">Zinc finger, B-box</fullName>
    </submittedName>
</protein>
<accession>A0A1R3KIG1</accession>
<keyword evidence="5" id="KW-0862">Zinc</keyword>
<dbReference type="InterPro" id="IPR049808">
    <property type="entry name" value="CONSTANS-like_Bbox1"/>
</dbReference>
<keyword evidence="12" id="KW-1185">Reference proteome</keyword>
<dbReference type="CDD" id="cd19821">
    <property type="entry name" value="Bbox1_BBX-like"/>
    <property type="match status" value="2"/>
</dbReference>
<dbReference type="OrthoDB" id="153872at2759"/>
<dbReference type="Proteomes" id="UP000187203">
    <property type="component" value="Unassembled WGS sequence"/>
</dbReference>
<dbReference type="STRING" id="93759.A0A1R3KIG1"/>
<dbReference type="GO" id="GO:0003700">
    <property type="term" value="F:DNA-binding transcription factor activity"/>
    <property type="evidence" value="ECO:0007669"/>
    <property type="project" value="TreeGrafter"/>
</dbReference>
<feature type="domain" description="CCT" evidence="10">
    <location>
        <begin position="315"/>
        <end position="357"/>
    </location>
</feature>
<comment type="similarity">
    <text evidence="2">Belongs to the CONSTANS family.</text>
</comment>
<keyword evidence="4 7" id="KW-0863">Zinc-finger</keyword>
<evidence type="ECO:0000256" key="1">
    <source>
        <dbReference type="ARBA" id="ARBA00004123"/>
    </source>
</evidence>
<dbReference type="PANTHER" id="PTHR31319:SF45">
    <property type="entry name" value="ZINC FINGER PROTEIN HD1-LIKE"/>
    <property type="match status" value="1"/>
</dbReference>
<evidence type="ECO:0000259" key="10">
    <source>
        <dbReference type="PROSITE" id="PS51017"/>
    </source>
</evidence>
<dbReference type="GO" id="GO:0008270">
    <property type="term" value="F:zinc ion binding"/>
    <property type="evidence" value="ECO:0007669"/>
    <property type="project" value="UniProtKB-KW"/>
</dbReference>
<dbReference type="PROSITE" id="PS50119">
    <property type="entry name" value="ZF_BBOX"/>
    <property type="match status" value="2"/>
</dbReference>
<dbReference type="GO" id="GO:0009909">
    <property type="term" value="P:regulation of flower development"/>
    <property type="evidence" value="ECO:0007669"/>
    <property type="project" value="InterPro"/>
</dbReference>
<keyword evidence="3" id="KW-0479">Metal-binding</keyword>
<evidence type="ECO:0000256" key="8">
    <source>
        <dbReference type="PROSITE-ProRule" id="PRU00357"/>
    </source>
</evidence>
<dbReference type="AlphaFoldDB" id="A0A1R3KIG1"/>
<evidence type="ECO:0000256" key="5">
    <source>
        <dbReference type="ARBA" id="ARBA00022833"/>
    </source>
</evidence>
<evidence type="ECO:0000256" key="3">
    <source>
        <dbReference type="ARBA" id="ARBA00022723"/>
    </source>
</evidence>
<dbReference type="GO" id="GO:0005634">
    <property type="term" value="C:nucleus"/>
    <property type="evidence" value="ECO:0007669"/>
    <property type="project" value="UniProtKB-SubCell"/>
</dbReference>
<organism evidence="11 12">
    <name type="scientific">Corchorus olitorius</name>
    <dbReference type="NCBI Taxonomy" id="93759"/>
    <lineage>
        <taxon>Eukaryota</taxon>
        <taxon>Viridiplantae</taxon>
        <taxon>Streptophyta</taxon>
        <taxon>Embryophyta</taxon>
        <taxon>Tracheophyta</taxon>
        <taxon>Spermatophyta</taxon>
        <taxon>Magnoliopsida</taxon>
        <taxon>eudicotyledons</taxon>
        <taxon>Gunneridae</taxon>
        <taxon>Pentapetalae</taxon>
        <taxon>rosids</taxon>
        <taxon>malvids</taxon>
        <taxon>Malvales</taxon>
        <taxon>Malvaceae</taxon>
        <taxon>Grewioideae</taxon>
        <taxon>Apeibeae</taxon>
        <taxon>Corchorus</taxon>
    </lineage>
</organism>